<feature type="compositionally biased region" description="Polar residues" evidence="1">
    <location>
        <begin position="311"/>
        <end position="322"/>
    </location>
</feature>
<keyword evidence="2" id="KW-0732">Signal</keyword>
<organism evidence="4 5">
    <name type="scientific">Purpureocillium takamizusanense</name>
    <dbReference type="NCBI Taxonomy" id="2060973"/>
    <lineage>
        <taxon>Eukaryota</taxon>
        <taxon>Fungi</taxon>
        <taxon>Dikarya</taxon>
        <taxon>Ascomycota</taxon>
        <taxon>Pezizomycotina</taxon>
        <taxon>Sordariomycetes</taxon>
        <taxon>Hypocreomycetidae</taxon>
        <taxon>Hypocreales</taxon>
        <taxon>Ophiocordycipitaceae</taxon>
        <taxon>Purpureocillium</taxon>
    </lineage>
</organism>
<evidence type="ECO:0000313" key="5">
    <source>
        <dbReference type="Proteomes" id="UP000829364"/>
    </source>
</evidence>
<proteinExistence type="predicted"/>
<accession>A0A9Q8V739</accession>
<dbReference type="GeneID" id="72064060"/>
<dbReference type="KEGG" id="ptkz:JDV02_002099"/>
<feature type="compositionally biased region" description="Pro residues" evidence="1">
    <location>
        <begin position="332"/>
        <end position="345"/>
    </location>
</feature>
<feature type="region of interest" description="Disordered" evidence="1">
    <location>
        <begin position="311"/>
        <end position="348"/>
    </location>
</feature>
<dbReference type="AlphaFoldDB" id="A0A9Q8V739"/>
<dbReference type="OrthoDB" id="4927523at2759"/>
<dbReference type="EMBL" id="CP086355">
    <property type="protein sequence ID" value="UNI15575.1"/>
    <property type="molecule type" value="Genomic_DNA"/>
</dbReference>
<feature type="domain" description="WSC" evidence="3">
    <location>
        <begin position="26"/>
        <end position="136"/>
    </location>
</feature>
<dbReference type="PROSITE" id="PS51212">
    <property type="entry name" value="WSC"/>
    <property type="match status" value="1"/>
</dbReference>
<reference evidence="4" key="1">
    <citation type="submission" date="2021-11" db="EMBL/GenBank/DDBJ databases">
        <title>Purpureocillium_takamizusanense_genome.</title>
        <authorList>
            <person name="Nguyen N.-H."/>
        </authorList>
    </citation>
    <scope>NUCLEOTIDE SEQUENCE</scope>
    <source>
        <strain evidence="4">PT3</strain>
    </source>
</reference>
<dbReference type="SMART" id="SM00321">
    <property type="entry name" value="WSC"/>
    <property type="match status" value="1"/>
</dbReference>
<sequence>MATRALLLAGLLAASVSAQSEFASPKFQYKGCMRADSPETFPFKPTSMTKAFGAFSAADCQTACEAAGATIAALGNGGCHCNDPKSTAPNTNNKMALPPQNYKAVDEAECHTPCREGDAKAGKCGGCIDKFVYNVYSRVVTPAVDDPAALSAAKAVAASAADPVVVATTPPQQNRQAQDAEKDCNCAESKADPATKAAIPPPPPPVPAATTMAKVAVLTVTEPCSDSSTAVKPVTPVTHIAVASSAASSAAAVTAASAKTNNKAIDDPATRIVEVCPPGGCDPKQKDQVKTMTTMSRVTEVVRPSSTAAIADPWTQSASNATKPVAHASKPVDPPVSHPSKPADPPAIMNAGSALRPLGQFAELVCAGAFFLAVCLS</sequence>
<gene>
    <name evidence="4" type="ORF">JDV02_002099</name>
</gene>
<dbReference type="InterPro" id="IPR002889">
    <property type="entry name" value="WSC_carb-bd"/>
</dbReference>
<feature type="chain" id="PRO_5040497664" description="WSC domain-containing protein" evidence="2">
    <location>
        <begin position="19"/>
        <end position="377"/>
    </location>
</feature>
<name>A0A9Q8V739_9HYPO</name>
<dbReference type="RefSeq" id="XP_047839056.1">
    <property type="nucleotide sequence ID" value="XM_047983086.1"/>
</dbReference>
<evidence type="ECO:0000313" key="4">
    <source>
        <dbReference type="EMBL" id="UNI15575.1"/>
    </source>
</evidence>
<protein>
    <recommendedName>
        <fullName evidence="3">WSC domain-containing protein</fullName>
    </recommendedName>
</protein>
<evidence type="ECO:0000256" key="2">
    <source>
        <dbReference type="SAM" id="SignalP"/>
    </source>
</evidence>
<evidence type="ECO:0000256" key="1">
    <source>
        <dbReference type="SAM" id="MobiDB-lite"/>
    </source>
</evidence>
<feature type="signal peptide" evidence="2">
    <location>
        <begin position="1"/>
        <end position="18"/>
    </location>
</feature>
<evidence type="ECO:0000259" key="3">
    <source>
        <dbReference type="PROSITE" id="PS51212"/>
    </source>
</evidence>
<dbReference type="Proteomes" id="UP000829364">
    <property type="component" value="Chromosome 2"/>
</dbReference>
<keyword evidence="5" id="KW-1185">Reference proteome</keyword>